<dbReference type="Pfam" id="PF05154">
    <property type="entry name" value="TM2"/>
    <property type="match status" value="1"/>
</dbReference>
<feature type="signal peptide" evidence="9">
    <location>
        <begin position="1"/>
        <end position="28"/>
    </location>
</feature>
<proteinExistence type="inferred from homology"/>
<dbReference type="GO" id="GO:0016020">
    <property type="term" value="C:membrane"/>
    <property type="evidence" value="ECO:0007669"/>
    <property type="project" value="UniProtKB-SubCell"/>
</dbReference>
<dbReference type="InterPro" id="IPR050932">
    <property type="entry name" value="TM2D1-3-like"/>
</dbReference>
<feature type="transmembrane region" description="Helical" evidence="8">
    <location>
        <begin position="159"/>
        <end position="179"/>
    </location>
</feature>
<evidence type="ECO:0000256" key="6">
    <source>
        <dbReference type="ARBA" id="ARBA00023136"/>
    </source>
</evidence>
<dbReference type="AlphaFoldDB" id="A0A913Z3D9"/>
<evidence type="ECO:0000256" key="9">
    <source>
        <dbReference type="SAM" id="SignalP"/>
    </source>
</evidence>
<dbReference type="OrthoDB" id="408511at2759"/>
<feature type="domain" description="TM2" evidence="10">
    <location>
        <begin position="134"/>
        <end position="182"/>
    </location>
</feature>
<evidence type="ECO:0000256" key="1">
    <source>
        <dbReference type="ARBA" id="ARBA00004141"/>
    </source>
</evidence>
<dbReference type="InterPro" id="IPR007829">
    <property type="entry name" value="TM2"/>
</dbReference>
<keyword evidence="5 8" id="KW-1133">Transmembrane helix</keyword>
<dbReference type="PANTHER" id="PTHR21016">
    <property type="entry name" value="BETA-AMYLOID BINDING PROTEIN-RELATED"/>
    <property type="match status" value="1"/>
</dbReference>
<keyword evidence="7" id="KW-0325">Glycoprotein</keyword>
<evidence type="ECO:0000313" key="12">
    <source>
        <dbReference type="Proteomes" id="UP000887568"/>
    </source>
</evidence>
<comment type="subcellular location">
    <subcellularLocation>
        <location evidence="1">Membrane</location>
        <topology evidence="1">Multi-pass membrane protein</topology>
    </subcellularLocation>
</comment>
<evidence type="ECO:0000259" key="10">
    <source>
        <dbReference type="Pfam" id="PF05154"/>
    </source>
</evidence>
<accession>A0A913Z3D9</accession>
<evidence type="ECO:0000256" key="3">
    <source>
        <dbReference type="ARBA" id="ARBA00022692"/>
    </source>
</evidence>
<evidence type="ECO:0000256" key="4">
    <source>
        <dbReference type="ARBA" id="ARBA00022729"/>
    </source>
</evidence>
<evidence type="ECO:0000313" key="11">
    <source>
        <dbReference type="EnsemblMetazoa" id="XP_038046343.1"/>
    </source>
</evidence>
<feature type="chain" id="PRO_5037495117" description="TM2 domain-containing protein" evidence="9">
    <location>
        <begin position="29"/>
        <end position="201"/>
    </location>
</feature>
<dbReference type="Proteomes" id="UP000887568">
    <property type="component" value="Unplaced"/>
</dbReference>
<keyword evidence="3 8" id="KW-0812">Transmembrane</keyword>
<keyword evidence="6 8" id="KW-0472">Membrane</keyword>
<comment type="similarity">
    <text evidence="2">Belongs to the TM2 family.</text>
</comment>
<dbReference type="EnsemblMetazoa" id="XM_038190415.1">
    <property type="protein sequence ID" value="XP_038046343.1"/>
    <property type="gene ID" value="LOC119720642"/>
</dbReference>
<sequence length="201" mass="22484">MSDSWVNFLATFVAFLTYLLFCFTEILADSRQIIVPEETKCWDESCGVTYDPRTPLIRCEFVPSEYVECATPIDLTATNGNTTLEPHFGCTQYGKQRYGEVETTSVHCTVLPGIECYGNRTFVKDNVPCIKYSGHYFVTTLLFSVLLGFFGIDRFCLGYVGMGVGKVLTLGGFGVWWIVDIVLLCTGNLMPSDGSNWCPNY</sequence>
<evidence type="ECO:0000256" key="2">
    <source>
        <dbReference type="ARBA" id="ARBA00008284"/>
    </source>
</evidence>
<dbReference type="RefSeq" id="XP_038046343.1">
    <property type="nucleotide sequence ID" value="XM_038190415.1"/>
</dbReference>
<dbReference type="OMA" id="PIDHKGN"/>
<keyword evidence="4 9" id="KW-0732">Signal</keyword>
<feature type="transmembrane region" description="Helical" evidence="8">
    <location>
        <begin position="134"/>
        <end position="152"/>
    </location>
</feature>
<organism evidence="11 12">
    <name type="scientific">Patiria miniata</name>
    <name type="common">Bat star</name>
    <name type="synonym">Asterina miniata</name>
    <dbReference type="NCBI Taxonomy" id="46514"/>
    <lineage>
        <taxon>Eukaryota</taxon>
        <taxon>Metazoa</taxon>
        <taxon>Echinodermata</taxon>
        <taxon>Eleutherozoa</taxon>
        <taxon>Asterozoa</taxon>
        <taxon>Asteroidea</taxon>
        <taxon>Valvatacea</taxon>
        <taxon>Valvatida</taxon>
        <taxon>Asterinidae</taxon>
        <taxon>Patiria</taxon>
    </lineage>
</organism>
<evidence type="ECO:0000256" key="5">
    <source>
        <dbReference type="ARBA" id="ARBA00022989"/>
    </source>
</evidence>
<keyword evidence="12" id="KW-1185">Reference proteome</keyword>
<reference evidence="11" key="1">
    <citation type="submission" date="2022-11" db="UniProtKB">
        <authorList>
            <consortium name="EnsemblMetazoa"/>
        </authorList>
    </citation>
    <scope>IDENTIFICATION</scope>
</reference>
<dbReference type="CTD" id="83877"/>
<evidence type="ECO:0000256" key="8">
    <source>
        <dbReference type="SAM" id="Phobius"/>
    </source>
</evidence>
<evidence type="ECO:0000256" key="7">
    <source>
        <dbReference type="ARBA" id="ARBA00023180"/>
    </source>
</evidence>
<protein>
    <recommendedName>
        <fullName evidence="10">TM2 domain-containing protein</fullName>
    </recommendedName>
</protein>
<dbReference type="GeneID" id="119720642"/>
<name>A0A913Z3D9_PATMI</name>
<dbReference type="PANTHER" id="PTHR21016:SF4">
    <property type="entry name" value="TM2 DOMAIN-CONTAINING PROTEIN 2"/>
    <property type="match status" value="1"/>
</dbReference>